<dbReference type="PIRSF" id="PIRSF018266">
    <property type="entry name" value="FecR"/>
    <property type="match status" value="1"/>
</dbReference>
<dbReference type="Gene3D" id="2.60.120.1440">
    <property type="match status" value="1"/>
</dbReference>
<dbReference type="Proteomes" id="UP000316778">
    <property type="component" value="Unassembled WGS sequence"/>
</dbReference>
<dbReference type="PANTHER" id="PTHR30273:SF2">
    <property type="entry name" value="PROTEIN FECR"/>
    <property type="match status" value="1"/>
</dbReference>
<evidence type="ECO:0000313" key="3">
    <source>
        <dbReference type="EMBL" id="TWI88971.1"/>
    </source>
</evidence>
<dbReference type="PANTHER" id="PTHR30273">
    <property type="entry name" value="PERIPLASMIC SIGNAL SENSOR AND SIGMA FACTOR ACTIVATOR FECR-RELATED"/>
    <property type="match status" value="1"/>
</dbReference>
<dbReference type="Pfam" id="PF04773">
    <property type="entry name" value="FecR"/>
    <property type="match status" value="1"/>
</dbReference>
<keyword evidence="1" id="KW-1133">Transmembrane helix</keyword>
<sequence length="344" mass="38605">MKHSIQYYADLNMYQLAAEPYFLEWVRCPDDENREFWEAFLAAFPRKKEDVARAAAIAGSMYVKKDRPLPAQQTAMWDRIRAGIDADVVTAAPGGMLYFLRRYAWKAAAVLVLALVASWLVFRQDQRMVQVASAYGEVKQLILPDGTIVVLNGNTSIRYSKSWNAGKPREVWVDGEAFFKVKPLAVNGPQQRFEVHSNEVDVRVLGTSFNVRNRRGVTAVVLNTGKVMVAAADNRQMLLSKPGDMVRYKKGAGNLEKRSVPVKACLSWQQHKLQLDQTSVADLFAMLEDDWGYHIVLKDSSLLHKQISGELDMADKQILIEALAVTLDAKVTQQGTSTIIVMPN</sequence>
<feature type="transmembrane region" description="Helical" evidence="1">
    <location>
        <begin position="103"/>
        <end position="122"/>
    </location>
</feature>
<keyword evidence="1" id="KW-0812">Transmembrane</keyword>
<evidence type="ECO:0000256" key="1">
    <source>
        <dbReference type="SAM" id="Phobius"/>
    </source>
</evidence>
<proteinExistence type="predicted"/>
<feature type="domain" description="FecR protein" evidence="2">
    <location>
        <begin position="131"/>
        <end position="227"/>
    </location>
</feature>
<dbReference type="GO" id="GO:0016989">
    <property type="term" value="F:sigma factor antagonist activity"/>
    <property type="evidence" value="ECO:0007669"/>
    <property type="project" value="TreeGrafter"/>
</dbReference>
<gene>
    <name evidence="3" type="ORF">LX66_3064</name>
</gene>
<evidence type="ECO:0000313" key="4">
    <source>
        <dbReference type="Proteomes" id="UP000316778"/>
    </source>
</evidence>
<keyword evidence="1" id="KW-0472">Membrane</keyword>
<reference evidence="3 4" key="1">
    <citation type="journal article" date="2013" name="Stand. Genomic Sci.">
        <title>Genomic Encyclopedia of Type Strains, Phase I: The one thousand microbial genomes (KMG-I) project.</title>
        <authorList>
            <person name="Kyrpides N.C."/>
            <person name="Woyke T."/>
            <person name="Eisen J.A."/>
            <person name="Garrity G."/>
            <person name="Lilburn T.G."/>
            <person name="Beck B.J."/>
            <person name="Whitman W.B."/>
            <person name="Hugenholtz P."/>
            <person name="Klenk H.P."/>
        </authorList>
    </citation>
    <scope>NUCLEOTIDE SEQUENCE [LARGE SCALE GENOMIC DNA]</scope>
    <source>
        <strain evidence="3 4">DSM 13484</strain>
    </source>
</reference>
<dbReference type="RefSeq" id="WP_145714953.1">
    <property type="nucleotide sequence ID" value="NZ_BAAAFY010000001.1"/>
</dbReference>
<comment type="caution">
    <text evidence="3">The sequence shown here is derived from an EMBL/GenBank/DDBJ whole genome shotgun (WGS) entry which is preliminary data.</text>
</comment>
<dbReference type="Gene3D" id="3.55.50.30">
    <property type="match status" value="1"/>
</dbReference>
<evidence type="ECO:0000259" key="2">
    <source>
        <dbReference type="Pfam" id="PF04773"/>
    </source>
</evidence>
<dbReference type="InterPro" id="IPR012373">
    <property type="entry name" value="Ferrdict_sens_TM"/>
</dbReference>
<dbReference type="OrthoDB" id="923517at2"/>
<name>A0A562T5Z8_CHIJA</name>
<keyword evidence="4" id="KW-1185">Reference proteome</keyword>
<dbReference type="EMBL" id="VLLG01000003">
    <property type="protein sequence ID" value="TWI88971.1"/>
    <property type="molecule type" value="Genomic_DNA"/>
</dbReference>
<dbReference type="AlphaFoldDB" id="A0A562T5Z8"/>
<protein>
    <submittedName>
        <fullName evidence="3">FecR family protein</fullName>
    </submittedName>
</protein>
<accession>A0A562T5Z8</accession>
<dbReference type="InterPro" id="IPR006860">
    <property type="entry name" value="FecR"/>
</dbReference>
<organism evidence="3 4">
    <name type="scientific">Chitinophaga japonensis</name>
    <name type="common">Flexibacter japonensis</name>
    <dbReference type="NCBI Taxonomy" id="104662"/>
    <lineage>
        <taxon>Bacteria</taxon>
        <taxon>Pseudomonadati</taxon>
        <taxon>Bacteroidota</taxon>
        <taxon>Chitinophagia</taxon>
        <taxon>Chitinophagales</taxon>
        <taxon>Chitinophagaceae</taxon>
        <taxon>Chitinophaga</taxon>
    </lineage>
</organism>